<organism evidence="2">
    <name type="scientific">Singulisphaera sp. Ch08</name>
    <dbReference type="NCBI Taxonomy" id="3120278"/>
    <lineage>
        <taxon>Bacteria</taxon>
        <taxon>Pseudomonadati</taxon>
        <taxon>Planctomycetota</taxon>
        <taxon>Planctomycetia</taxon>
        <taxon>Isosphaerales</taxon>
        <taxon>Isosphaeraceae</taxon>
        <taxon>Singulisphaera</taxon>
    </lineage>
</organism>
<dbReference type="Gene3D" id="3.20.20.70">
    <property type="entry name" value="Aldolase class I"/>
    <property type="match status" value="1"/>
</dbReference>
<feature type="compositionally biased region" description="Polar residues" evidence="1">
    <location>
        <begin position="395"/>
        <end position="407"/>
    </location>
</feature>
<accession>A0AAU7CFL5</accession>
<name>A0AAU7CFL5_9BACT</name>
<evidence type="ECO:0000313" key="2">
    <source>
        <dbReference type="EMBL" id="XBH03853.1"/>
    </source>
</evidence>
<gene>
    <name evidence="2" type="ORF">V5E97_36985</name>
</gene>
<reference evidence="2" key="1">
    <citation type="submission" date="2024-05" db="EMBL/GenBank/DDBJ databases">
        <title>Planctomycetes of the genus Singulisphaera possess chitinolytic capabilities.</title>
        <authorList>
            <person name="Ivanova A."/>
        </authorList>
    </citation>
    <scope>NUCLEOTIDE SEQUENCE</scope>
    <source>
        <strain evidence="2">Ch08T</strain>
    </source>
</reference>
<feature type="region of interest" description="Disordered" evidence="1">
    <location>
        <begin position="377"/>
        <end position="412"/>
    </location>
</feature>
<evidence type="ECO:0000256" key="1">
    <source>
        <dbReference type="SAM" id="MobiDB-lite"/>
    </source>
</evidence>
<proteinExistence type="predicted"/>
<dbReference type="AlphaFoldDB" id="A0AAU7CFL5"/>
<sequence length="436" mass="47736">MDKSLDRKLAAIHANPNCREFILADAKDADMAFGIGAPGLSPEAHSGELRHRTLEEYREQMRLITRQGLVDIMLMSASSNYALTIRERLFENSHVTPAIRANDTTDVHLARGATYAESPSRPFRSASLDHAQCGHLDCAPEERTLGANLGLYSVTFNNDLSHDTATLERFHEFRVEAERKGFRYFLEVFDPNIANAVAPEVLPGYINDMIARMLAGVAPAGRPVFLKMVYHGPQAMEELFRYDPHLVIGILGGSAGTTFDAFQLLADAQRHGAKVALFGRKINSAENQLAFVQFLRLIVDGVINPVEAVKAYHAVLGKLGVRPHRPLEEDLKPQATSMSYGGTSTSVVVPAKPEPAPPALAAAPAKEAHACQCHSHNHAPEPVPVTRAAEPPARSTRNGQSESNGFPTFSDGLPDFSRMDVVQRLAYHRQRLGLGR</sequence>
<protein>
    <recommendedName>
        <fullName evidence="3">Fructose-bisphosphate aldolase</fullName>
    </recommendedName>
</protein>
<dbReference type="EMBL" id="CP155447">
    <property type="protein sequence ID" value="XBH03853.1"/>
    <property type="molecule type" value="Genomic_DNA"/>
</dbReference>
<evidence type="ECO:0008006" key="3">
    <source>
        <dbReference type="Google" id="ProtNLM"/>
    </source>
</evidence>
<dbReference type="InterPro" id="IPR013785">
    <property type="entry name" value="Aldolase_TIM"/>
</dbReference>
<dbReference type="RefSeq" id="WP_406696595.1">
    <property type="nucleotide sequence ID" value="NZ_CP155447.1"/>
</dbReference>